<evidence type="ECO:0000313" key="3">
    <source>
        <dbReference type="Proteomes" id="UP000069205"/>
    </source>
</evidence>
<dbReference type="EMBL" id="CP011801">
    <property type="protein sequence ID" value="ALA58103.1"/>
    <property type="molecule type" value="Genomic_DNA"/>
</dbReference>
<dbReference type="RefSeq" id="WP_053379308.1">
    <property type="nucleotide sequence ID" value="NZ_CP011801.1"/>
</dbReference>
<dbReference type="Proteomes" id="UP000069205">
    <property type="component" value="Chromosome"/>
</dbReference>
<dbReference type="SUPFAM" id="SSF69118">
    <property type="entry name" value="AhpD-like"/>
    <property type="match status" value="1"/>
</dbReference>
<dbReference type="KEGG" id="nmv:NITMOv2_1683"/>
<reference evidence="2 3" key="1">
    <citation type="journal article" date="2015" name="Proc. Natl. Acad. Sci. U.S.A.">
        <title>Expanded metabolic versatility of ubiquitous nitrite-oxidizing bacteria from the genus Nitrospira.</title>
        <authorList>
            <person name="Koch H."/>
            <person name="Lucker S."/>
            <person name="Albertsen M."/>
            <person name="Kitzinger K."/>
            <person name="Herbold C."/>
            <person name="Spieck E."/>
            <person name="Nielsen P.H."/>
            <person name="Wagner M."/>
            <person name="Daims H."/>
        </authorList>
    </citation>
    <scope>NUCLEOTIDE SEQUENCE [LARGE SCALE GENOMIC DNA]</scope>
    <source>
        <strain evidence="2 3">NSP M-1</strain>
    </source>
</reference>
<dbReference type="InterPro" id="IPR003779">
    <property type="entry name" value="CMD-like"/>
</dbReference>
<dbReference type="InterPro" id="IPR029032">
    <property type="entry name" value="AhpD-like"/>
</dbReference>
<dbReference type="PANTHER" id="PTHR35446">
    <property type="entry name" value="SI:CH211-175M2.5"/>
    <property type="match status" value="1"/>
</dbReference>
<dbReference type="AlphaFoldDB" id="A0A0K2GAX9"/>
<dbReference type="InterPro" id="IPR010195">
    <property type="entry name" value="Uncharacterised_peroxidase-rel"/>
</dbReference>
<dbReference type="NCBIfam" id="TIGR00778">
    <property type="entry name" value="ahpD_dom"/>
    <property type="match status" value="1"/>
</dbReference>
<name>A0A0K2GAX9_NITMO</name>
<dbReference type="STRING" id="42253.NITMOv2_1683"/>
<proteinExistence type="predicted"/>
<dbReference type="PATRIC" id="fig|42253.5.peg.1653"/>
<keyword evidence="3" id="KW-1185">Reference proteome</keyword>
<dbReference type="Pfam" id="PF02627">
    <property type="entry name" value="CMD"/>
    <property type="match status" value="1"/>
</dbReference>
<dbReference type="PANTHER" id="PTHR35446:SF3">
    <property type="entry name" value="CMD DOMAIN-CONTAINING PROTEIN"/>
    <property type="match status" value="1"/>
</dbReference>
<evidence type="ECO:0000259" key="1">
    <source>
        <dbReference type="Pfam" id="PF02627"/>
    </source>
</evidence>
<sequence length="194" mass="21717">MKFPIHTTATAPKESRRALKQIENKYGFVPNYFGVLSESPVALRAYIGVSNALQDSVLSPIERQVVALTISVTTDCAYCVADHSTLAEMAGMPDHILKELRQQKPLSDKRLNALRGLVLSILYHRGWVPKEDLEHYARVGYSERHILEIISVLALKIMSNYVNHIAKTPLDVQFSGQAWSPKNNSTVLKTDSSR</sequence>
<dbReference type="NCBIfam" id="TIGR01926">
    <property type="entry name" value="peroxid_rel"/>
    <property type="match status" value="1"/>
</dbReference>
<dbReference type="OrthoDB" id="9810664at2"/>
<dbReference type="GO" id="GO:0051920">
    <property type="term" value="F:peroxiredoxin activity"/>
    <property type="evidence" value="ECO:0007669"/>
    <property type="project" value="InterPro"/>
</dbReference>
<organism evidence="2 3">
    <name type="scientific">Nitrospira moscoviensis</name>
    <dbReference type="NCBI Taxonomy" id="42253"/>
    <lineage>
        <taxon>Bacteria</taxon>
        <taxon>Pseudomonadati</taxon>
        <taxon>Nitrospirota</taxon>
        <taxon>Nitrospiria</taxon>
        <taxon>Nitrospirales</taxon>
        <taxon>Nitrospiraceae</taxon>
        <taxon>Nitrospira</taxon>
    </lineage>
</organism>
<dbReference type="Gene3D" id="1.20.1290.10">
    <property type="entry name" value="AhpD-like"/>
    <property type="match status" value="1"/>
</dbReference>
<accession>A0A0K2GAX9</accession>
<protein>
    <recommendedName>
        <fullName evidence="1">Carboxymuconolactone decarboxylase-like domain-containing protein</fullName>
    </recommendedName>
</protein>
<evidence type="ECO:0000313" key="2">
    <source>
        <dbReference type="EMBL" id="ALA58103.1"/>
    </source>
</evidence>
<gene>
    <name evidence="2" type="ORF">NITMOv2_1683</name>
</gene>
<dbReference type="InterPro" id="IPR004675">
    <property type="entry name" value="AhpD_core"/>
</dbReference>
<feature type="domain" description="Carboxymuconolactone decarboxylase-like" evidence="1">
    <location>
        <begin position="42"/>
        <end position="101"/>
    </location>
</feature>